<evidence type="ECO:0000313" key="1">
    <source>
        <dbReference type="EMBL" id="MEQ2220380.1"/>
    </source>
</evidence>
<protein>
    <submittedName>
        <fullName evidence="1">Uncharacterized protein</fullName>
    </submittedName>
</protein>
<comment type="caution">
    <text evidence="1">The sequence shown here is derived from an EMBL/GenBank/DDBJ whole genome shotgun (WGS) entry which is preliminary data.</text>
</comment>
<dbReference type="EMBL" id="JAHRIQ010000271">
    <property type="protein sequence ID" value="MEQ2220380.1"/>
    <property type="molecule type" value="Genomic_DNA"/>
</dbReference>
<organism evidence="1 2">
    <name type="scientific">Ilyodon furcidens</name>
    <name type="common">goldbreast splitfin</name>
    <dbReference type="NCBI Taxonomy" id="33524"/>
    <lineage>
        <taxon>Eukaryota</taxon>
        <taxon>Metazoa</taxon>
        <taxon>Chordata</taxon>
        <taxon>Craniata</taxon>
        <taxon>Vertebrata</taxon>
        <taxon>Euteleostomi</taxon>
        <taxon>Actinopterygii</taxon>
        <taxon>Neopterygii</taxon>
        <taxon>Teleostei</taxon>
        <taxon>Neoteleostei</taxon>
        <taxon>Acanthomorphata</taxon>
        <taxon>Ovalentaria</taxon>
        <taxon>Atherinomorphae</taxon>
        <taxon>Cyprinodontiformes</taxon>
        <taxon>Goodeidae</taxon>
        <taxon>Ilyodon</taxon>
    </lineage>
</organism>
<proteinExistence type="predicted"/>
<evidence type="ECO:0000313" key="2">
    <source>
        <dbReference type="Proteomes" id="UP001482620"/>
    </source>
</evidence>
<name>A0ABV0SII6_9TELE</name>
<accession>A0ABV0SII6</accession>
<reference evidence="1 2" key="1">
    <citation type="submission" date="2021-06" db="EMBL/GenBank/DDBJ databases">
        <authorList>
            <person name="Palmer J.M."/>
        </authorList>
    </citation>
    <scope>NUCLEOTIDE SEQUENCE [LARGE SCALE GENOMIC DNA]</scope>
    <source>
        <strain evidence="2">if_2019</strain>
        <tissue evidence="1">Muscle</tissue>
    </source>
</reference>
<dbReference type="Proteomes" id="UP001482620">
    <property type="component" value="Unassembled WGS sequence"/>
</dbReference>
<keyword evidence="2" id="KW-1185">Reference proteome</keyword>
<gene>
    <name evidence="1" type="ORF">ILYODFUR_004811</name>
</gene>
<sequence>MSYDCFPIQLQRDLGFSHVFTLCHCKQLIHPPLRLPISLLVFTCTMPDIHWCGCLEALERDRCSSSGSSAGQYKRRLDAHSFPERCLCGGVSPDPT</sequence>